<gene>
    <name evidence="1" type="ORF">LCGC14_2245930</name>
</gene>
<protein>
    <submittedName>
        <fullName evidence="1">Uncharacterized protein</fullName>
    </submittedName>
</protein>
<sequence length="62" mass="7125">MKSPRCNMLARAIGQAHRRDVYYTLRSQSLHRCPKCGAEVKVETGVMRCTVCSWRMSIHDIS</sequence>
<dbReference type="AlphaFoldDB" id="A0A0F9DRK7"/>
<proteinExistence type="predicted"/>
<accession>A0A0F9DRK7</accession>
<comment type="caution">
    <text evidence="1">The sequence shown here is derived from an EMBL/GenBank/DDBJ whole genome shotgun (WGS) entry which is preliminary data.</text>
</comment>
<organism evidence="1">
    <name type="scientific">marine sediment metagenome</name>
    <dbReference type="NCBI Taxonomy" id="412755"/>
    <lineage>
        <taxon>unclassified sequences</taxon>
        <taxon>metagenomes</taxon>
        <taxon>ecological metagenomes</taxon>
    </lineage>
</organism>
<name>A0A0F9DRK7_9ZZZZ</name>
<reference evidence="1" key="1">
    <citation type="journal article" date="2015" name="Nature">
        <title>Complex archaea that bridge the gap between prokaryotes and eukaryotes.</title>
        <authorList>
            <person name="Spang A."/>
            <person name="Saw J.H."/>
            <person name="Jorgensen S.L."/>
            <person name="Zaremba-Niedzwiedzka K."/>
            <person name="Martijn J."/>
            <person name="Lind A.E."/>
            <person name="van Eijk R."/>
            <person name="Schleper C."/>
            <person name="Guy L."/>
            <person name="Ettema T.J."/>
        </authorList>
    </citation>
    <scope>NUCLEOTIDE SEQUENCE</scope>
</reference>
<evidence type="ECO:0000313" key="1">
    <source>
        <dbReference type="EMBL" id="KKL56386.1"/>
    </source>
</evidence>
<dbReference type="EMBL" id="LAZR01030513">
    <property type="protein sequence ID" value="KKL56386.1"/>
    <property type="molecule type" value="Genomic_DNA"/>
</dbReference>